<proteinExistence type="predicted"/>
<feature type="domain" description="DUF4200" evidence="3">
    <location>
        <begin position="156"/>
        <end position="262"/>
    </location>
</feature>
<evidence type="ECO:0000256" key="2">
    <source>
        <dbReference type="SAM" id="MobiDB-lite"/>
    </source>
</evidence>
<dbReference type="GO" id="GO:0005856">
    <property type="term" value="C:cytoskeleton"/>
    <property type="evidence" value="ECO:0007669"/>
    <property type="project" value="UniProtKB-ARBA"/>
</dbReference>
<accession>A0A8B9SRW0</accession>
<dbReference type="Proteomes" id="UP000694400">
    <property type="component" value="Chromosome 17"/>
</dbReference>
<feature type="region of interest" description="Disordered" evidence="2">
    <location>
        <begin position="19"/>
        <end position="54"/>
    </location>
</feature>
<dbReference type="AlphaFoldDB" id="A0A8B9SRW0"/>
<dbReference type="Pfam" id="PF13863">
    <property type="entry name" value="DUF4200"/>
    <property type="match status" value="1"/>
</dbReference>
<name>A0A8B9SRW0_ANAPL</name>
<protein>
    <recommendedName>
        <fullName evidence="3">DUF4200 domain-containing protein</fullName>
    </recommendedName>
</protein>
<reference evidence="4" key="3">
    <citation type="submission" date="2025-09" db="UniProtKB">
        <authorList>
            <consortium name="Ensembl"/>
        </authorList>
    </citation>
    <scope>IDENTIFICATION</scope>
</reference>
<reference evidence="4" key="1">
    <citation type="submission" date="2019-08" db="EMBL/GenBank/DDBJ databases">
        <title>Three high-quality genomes provides insights into domestication of ducks.</title>
        <authorList>
            <person name="Hou Z.C."/>
            <person name="Zhu F."/>
            <person name="Yin Z.T."/>
            <person name="Zhang F."/>
        </authorList>
    </citation>
    <scope>NUCLEOTIDE SEQUENCE [LARGE SCALE GENOMIC DNA]</scope>
</reference>
<reference evidence="4" key="2">
    <citation type="submission" date="2025-08" db="UniProtKB">
        <authorList>
            <consortium name="Ensembl"/>
        </authorList>
    </citation>
    <scope>IDENTIFICATION</scope>
</reference>
<evidence type="ECO:0000313" key="5">
    <source>
        <dbReference type="Proteomes" id="UP000694400"/>
    </source>
</evidence>
<dbReference type="InterPro" id="IPR051147">
    <property type="entry name" value="CFAP_domain-containing"/>
</dbReference>
<sequence>MGLGAPGAHLGLWGRKERLGGRAGRRRGTEHPKLHLPAGAGVEQGPHGRGHIPETHPRDAVGVLWGRVPAPWGDVWGRGREIPVGGSRCLWLPLATALWCRRHLGLPGVLLLRTPTPKCPRGWRTACVGFSKRSCSSWTVPAGDSVSLLPSSTRLLLKRRELVEVEGALRAQREGFGRRMEDLDRRRQRLGQRAEQLRNVALSFDAFLKVSAARRERARVAWRGADADGLQQELAGLLRRRERLRRRLQGLQVFGEYLRGVVATTGRFQDVPSMLAHFGALVGVRAALLQQLEAGQQRLAQGRARLQRYHEESGGELLQGRDEVLQLRARLEAARHDVFQGVRGGCGTPRTPFWGRGVGVQAPDRGPVLLWRAGGCGVVMGREHEAGGAGRCRGCGAQGCLSVRPSIPQESCWTQIQSAAAHKALLLGQIRMAVLSLFQLATKHLRVPRDVALEDTETQLDMVLLCLQDLAAICAELRPKEPGLGLTTTTRPRHHRAVTGPPSHQ</sequence>
<dbReference type="PANTHER" id="PTHR21683:SF9">
    <property type="entry name" value="CILIA- AND FLAGELLA-ASSOCIATED PROTEIN 73"/>
    <property type="match status" value="1"/>
</dbReference>
<dbReference type="PANTHER" id="PTHR21683">
    <property type="entry name" value="COILED-COIL DOMAIN-CONTAINING PROTEIN 42 LIKE-2-LIKE-RELATED"/>
    <property type="match status" value="1"/>
</dbReference>
<dbReference type="InterPro" id="IPR025252">
    <property type="entry name" value="DUF4200"/>
</dbReference>
<evidence type="ECO:0000259" key="3">
    <source>
        <dbReference type="Pfam" id="PF13863"/>
    </source>
</evidence>
<feature type="region of interest" description="Disordered" evidence="2">
    <location>
        <begin position="484"/>
        <end position="505"/>
    </location>
</feature>
<keyword evidence="1" id="KW-0175">Coiled coil</keyword>
<evidence type="ECO:0000256" key="1">
    <source>
        <dbReference type="ARBA" id="ARBA00023054"/>
    </source>
</evidence>
<evidence type="ECO:0000313" key="4">
    <source>
        <dbReference type="Ensembl" id="ENSAPLP00020010253.1"/>
    </source>
</evidence>
<organism evidence="4 5">
    <name type="scientific">Anas platyrhynchos</name>
    <name type="common">Mallard</name>
    <name type="synonym">Anas boschas</name>
    <dbReference type="NCBI Taxonomy" id="8839"/>
    <lineage>
        <taxon>Eukaryota</taxon>
        <taxon>Metazoa</taxon>
        <taxon>Chordata</taxon>
        <taxon>Craniata</taxon>
        <taxon>Vertebrata</taxon>
        <taxon>Euteleostomi</taxon>
        <taxon>Archelosauria</taxon>
        <taxon>Archosauria</taxon>
        <taxon>Dinosauria</taxon>
        <taxon>Saurischia</taxon>
        <taxon>Theropoda</taxon>
        <taxon>Coelurosauria</taxon>
        <taxon>Aves</taxon>
        <taxon>Neognathae</taxon>
        <taxon>Galloanserae</taxon>
        <taxon>Anseriformes</taxon>
        <taxon>Anatidae</taxon>
        <taxon>Anatinae</taxon>
        <taxon>Anas</taxon>
    </lineage>
</organism>
<dbReference type="Ensembl" id="ENSAPLT00020011039.1">
    <property type="protein sequence ID" value="ENSAPLP00020010253.1"/>
    <property type="gene ID" value="ENSAPLG00020007537.1"/>
</dbReference>